<feature type="domain" description="Glycoside hydrolase family 2 catalytic" evidence="6">
    <location>
        <begin position="327"/>
        <end position="639"/>
    </location>
</feature>
<dbReference type="PANTHER" id="PTHR42732:SF1">
    <property type="entry name" value="BETA-MANNOSIDASE"/>
    <property type="match status" value="1"/>
</dbReference>
<dbReference type="SUPFAM" id="SSF51445">
    <property type="entry name" value="(Trans)glycosidases"/>
    <property type="match status" value="1"/>
</dbReference>
<dbReference type="Pfam" id="PF00703">
    <property type="entry name" value="Glyco_hydro_2"/>
    <property type="match status" value="1"/>
</dbReference>
<comment type="caution">
    <text evidence="8">The sequence shown here is derived from an EMBL/GenBank/DDBJ whole genome shotgun (WGS) entry which is preliminary data.</text>
</comment>
<dbReference type="Gene3D" id="2.60.120.260">
    <property type="entry name" value="Galactose-binding domain-like"/>
    <property type="match status" value="1"/>
</dbReference>
<evidence type="ECO:0000313" key="9">
    <source>
        <dbReference type="Proteomes" id="UP000560000"/>
    </source>
</evidence>
<dbReference type="InterPro" id="IPR036156">
    <property type="entry name" value="Beta-gal/glucu_dom_sf"/>
</dbReference>
<dbReference type="InterPro" id="IPR013783">
    <property type="entry name" value="Ig-like_fold"/>
</dbReference>
<dbReference type="Gene3D" id="3.20.20.80">
    <property type="entry name" value="Glycosidases"/>
    <property type="match status" value="1"/>
</dbReference>
<dbReference type="InterPro" id="IPR017853">
    <property type="entry name" value="GH"/>
</dbReference>
<evidence type="ECO:0000259" key="6">
    <source>
        <dbReference type="Pfam" id="PF02836"/>
    </source>
</evidence>
<dbReference type="InterPro" id="IPR051913">
    <property type="entry name" value="GH2_Domain-Containing"/>
</dbReference>
<dbReference type="RefSeq" id="WP_052394892.1">
    <property type="nucleotide sequence ID" value="NZ_JACHET010000001.1"/>
</dbReference>
<dbReference type="InterPro" id="IPR006102">
    <property type="entry name" value="Ig-like_GH2"/>
</dbReference>
<evidence type="ECO:0000256" key="3">
    <source>
        <dbReference type="ARBA" id="ARBA00023295"/>
    </source>
</evidence>
<dbReference type="GO" id="GO:0005975">
    <property type="term" value="P:carbohydrate metabolic process"/>
    <property type="evidence" value="ECO:0007669"/>
    <property type="project" value="InterPro"/>
</dbReference>
<dbReference type="AlphaFoldDB" id="A0A841KH42"/>
<dbReference type="InterPro" id="IPR006101">
    <property type="entry name" value="Glyco_hydro_2"/>
</dbReference>
<dbReference type="PRINTS" id="PR00132">
    <property type="entry name" value="GLHYDRLASE2"/>
</dbReference>
<evidence type="ECO:0000259" key="5">
    <source>
        <dbReference type="Pfam" id="PF00703"/>
    </source>
</evidence>
<dbReference type="EMBL" id="JACHET010000001">
    <property type="protein sequence ID" value="MBB6183059.1"/>
    <property type="molecule type" value="Genomic_DNA"/>
</dbReference>
<protein>
    <submittedName>
        <fullName evidence="8">Beta-galactosidase</fullName>
        <ecNumber evidence="8">3.2.1.23</ecNumber>
    </submittedName>
</protein>
<dbReference type="Proteomes" id="UP000560000">
    <property type="component" value="Unassembled WGS sequence"/>
</dbReference>
<feature type="domain" description="Glycoside hydrolase family 2 immunoglobulin-like beta-sandwich" evidence="5">
    <location>
        <begin position="217"/>
        <end position="319"/>
    </location>
</feature>
<name>A0A841KH42_9GAMM</name>
<reference evidence="8 9" key="1">
    <citation type="submission" date="2020-08" db="EMBL/GenBank/DDBJ databases">
        <title>Genomic Encyclopedia of Type Strains, Phase IV (KMG-IV): sequencing the most valuable type-strain genomes for metagenomic binning, comparative biology and taxonomic classification.</title>
        <authorList>
            <person name="Goeker M."/>
        </authorList>
    </citation>
    <scope>NUCLEOTIDE SEQUENCE [LARGE SCALE GENOMIC DNA]</scope>
    <source>
        <strain evidence="8 9">DSM 107085</strain>
    </source>
</reference>
<keyword evidence="3 8" id="KW-0326">Glycosidase</keyword>
<dbReference type="SUPFAM" id="SSF49303">
    <property type="entry name" value="beta-Galactosidase/glucuronidase domain"/>
    <property type="match status" value="1"/>
</dbReference>
<feature type="chain" id="PRO_5032748567" evidence="4">
    <location>
        <begin position="23"/>
        <end position="883"/>
    </location>
</feature>
<accession>A0A841KH42</accession>
<dbReference type="GO" id="GO:0004565">
    <property type="term" value="F:beta-galactosidase activity"/>
    <property type="evidence" value="ECO:0007669"/>
    <property type="project" value="UniProtKB-EC"/>
</dbReference>
<dbReference type="Pfam" id="PF02837">
    <property type="entry name" value="Glyco_hydro_2_N"/>
    <property type="match status" value="1"/>
</dbReference>
<dbReference type="SUPFAM" id="SSF49785">
    <property type="entry name" value="Galactose-binding domain-like"/>
    <property type="match status" value="2"/>
</dbReference>
<comment type="similarity">
    <text evidence="1">Belongs to the glycosyl hydrolase 2 family.</text>
</comment>
<evidence type="ECO:0000313" key="8">
    <source>
        <dbReference type="EMBL" id="MBB6183059.1"/>
    </source>
</evidence>
<dbReference type="OrthoDB" id="9758603at2"/>
<gene>
    <name evidence="8" type="ORF">HNQ86_000404</name>
</gene>
<organism evidence="8 9">
    <name type="scientific">Oleiagrimonas soli</name>
    <dbReference type="NCBI Taxonomy" id="1543381"/>
    <lineage>
        <taxon>Bacteria</taxon>
        <taxon>Pseudomonadati</taxon>
        <taxon>Pseudomonadota</taxon>
        <taxon>Gammaproteobacteria</taxon>
        <taxon>Lysobacterales</taxon>
        <taxon>Rhodanobacteraceae</taxon>
        <taxon>Oleiagrimonas</taxon>
    </lineage>
</organism>
<dbReference type="Pfam" id="PF02836">
    <property type="entry name" value="Glyco_hydro_2_C"/>
    <property type="match status" value="1"/>
</dbReference>
<dbReference type="Gene3D" id="2.60.40.10">
    <property type="entry name" value="Immunoglobulins"/>
    <property type="match status" value="2"/>
</dbReference>
<keyword evidence="4" id="KW-0732">Signal</keyword>
<proteinExistence type="inferred from homology"/>
<feature type="domain" description="Glycosyl hydrolases family 2 sugar binding" evidence="7">
    <location>
        <begin position="89"/>
        <end position="197"/>
    </location>
</feature>
<dbReference type="InterPro" id="IPR006103">
    <property type="entry name" value="Glyco_hydro_2_cat"/>
</dbReference>
<evidence type="ECO:0000256" key="1">
    <source>
        <dbReference type="ARBA" id="ARBA00007401"/>
    </source>
</evidence>
<evidence type="ECO:0000259" key="7">
    <source>
        <dbReference type="Pfam" id="PF02837"/>
    </source>
</evidence>
<evidence type="ECO:0000256" key="2">
    <source>
        <dbReference type="ARBA" id="ARBA00022801"/>
    </source>
</evidence>
<dbReference type="EC" id="3.2.1.23" evidence="8"/>
<keyword evidence="2 8" id="KW-0378">Hydrolase</keyword>
<dbReference type="InterPro" id="IPR006104">
    <property type="entry name" value="Glyco_hydro_2_N"/>
</dbReference>
<evidence type="ECO:0000256" key="4">
    <source>
        <dbReference type="SAM" id="SignalP"/>
    </source>
</evidence>
<feature type="signal peptide" evidence="4">
    <location>
        <begin position="1"/>
        <end position="22"/>
    </location>
</feature>
<dbReference type="PANTHER" id="PTHR42732">
    <property type="entry name" value="BETA-GALACTOSIDASE"/>
    <property type="match status" value="1"/>
</dbReference>
<dbReference type="InterPro" id="IPR008979">
    <property type="entry name" value="Galactose-bd-like_sf"/>
</dbReference>
<sequence length="883" mass="98060">MTKFLLAALLLACTSMLPTTQATVSTPAVESGRHVRPLMTHWRFRYTGHPGDAHTLAGAAFDDRGWQRVTLPHTWNHFGEYTTHRTAGIDMRQGVGWYRLHLPGAQLPPGARHYLQFDAVGNVADVWVNGRHVGHHAGAFSRFRIDVTGLLHHHADNVIAVRADNSKPAPGSRTEHVIPLSGDFFIHGGLYRGVSLIGVGEQHVDLMDFGGPGVYLTTPDVDDAQATLRVRSRLRNDANRARQVDVRAVVRDAQGRIVASASESARLPAQATTVRTTTLTLPHPHRWDGRRDPYLYRVTLTLSEHGRILDRVSQPLGVRTMRIDPDRGFFLNGRHLALHGVSRHQDRMGKGWAVSRADEDQDMALIEDIGANTIRMAHYQQSPHWFQLADRAGMVVWAEAPLVNAVSLNDSPADPALIANARQQLTELIRQNMNHPSVAVWGIGNETDLLMATGQLGAKADPVPVLRDLQKLAHRLDPTRPTTLADCCEEVAPKKVLPDVTGISDAIGYNRYFGWYYGQVSDLGPYLDTMHARHPRQPIAVSELGAGGAVSQHTDNPLGGPIDTEGRPHPEAFETWWHEKTWPQIARRPFVWAAWVWNMFDFSSPIRHSGDSTDINDKGLVTFDRKIRKDAFYYYQAQWSSQPVVHITQHRYVHRDYAFADVHVFANAPAVDLRLNGRDLGTVPCRNKVCVRRNVQLSPGANMLRASARFGNRTVTDRVRWIAPDARDGVGINVGDLAGFVDGQGFRYGSDDAFIGGTPHRFSDKQQKRSHGDAPVAMRAGYREGRFGYAIPLPNGLWRVTLTFVDPGTGKHAPRSFDVRADGHTLLSAFEPARAAGGTLRSVTRSFVVRSSHGRLHLQFVPRTGPAVLSGIRIRPVHSPRRT</sequence>
<dbReference type="Gene3D" id="2.60.120.430">
    <property type="entry name" value="Galactose-binding lectin"/>
    <property type="match status" value="1"/>
</dbReference>